<dbReference type="NCBIfam" id="NF006569">
    <property type="entry name" value="PRK09082.1"/>
    <property type="match status" value="1"/>
</dbReference>
<keyword evidence="16" id="KW-0238">DNA-binding</keyword>
<proteinExistence type="inferred from homology"/>
<dbReference type="SUPFAM" id="SSF46626">
    <property type="entry name" value="Cytochrome c"/>
    <property type="match status" value="1"/>
</dbReference>
<dbReference type="GO" id="GO:0016212">
    <property type="term" value="F:kynurenine-oxoglutarate transaminase activity"/>
    <property type="evidence" value="ECO:0007669"/>
    <property type="project" value="TreeGrafter"/>
</dbReference>
<evidence type="ECO:0000256" key="9">
    <source>
        <dbReference type="ARBA" id="ARBA00022679"/>
    </source>
</evidence>
<dbReference type="PANTHER" id="PTHR43807:SF20">
    <property type="entry name" value="FI04487P"/>
    <property type="match status" value="1"/>
</dbReference>
<dbReference type="Gene3D" id="3.90.1150.10">
    <property type="entry name" value="Aspartate Aminotransferase, domain 1"/>
    <property type="match status" value="1"/>
</dbReference>
<dbReference type="GO" id="GO:0016787">
    <property type="term" value="F:hydrolase activity"/>
    <property type="evidence" value="ECO:0007669"/>
    <property type="project" value="UniProtKB-KW"/>
</dbReference>
<dbReference type="Gene3D" id="1.10.760.10">
    <property type="entry name" value="Cytochrome c-like domain"/>
    <property type="match status" value="1"/>
</dbReference>
<dbReference type="InterPro" id="IPR003010">
    <property type="entry name" value="C-N_Hydrolase"/>
</dbReference>
<dbReference type="Gene3D" id="3.60.110.10">
    <property type="entry name" value="Carbon-nitrogen hydrolase"/>
    <property type="match status" value="1"/>
</dbReference>
<dbReference type="SUPFAM" id="SSF46785">
    <property type="entry name" value="Winged helix' DNA-binding domain"/>
    <property type="match status" value="1"/>
</dbReference>
<dbReference type="Proteomes" id="UP000649617">
    <property type="component" value="Unassembled WGS sequence"/>
</dbReference>
<dbReference type="PRINTS" id="PR00607">
    <property type="entry name" value="CYTCHROMECIE"/>
</dbReference>
<dbReference type="InterPro" id="IPR036388">
    <property type="entry name" value="WH-like_DNA-bd_sf"/>
</dbReference>
<comment type="caution">
    <text evidence="23">The sequence shown here is derived from an EMBL/GenBank/DDBJ whole genome shotgun (WGS) entry which is preliminary data.</text>
</comment>
<name>A0A812P2C5_SYMPI</name>
<dbReference type="GO" id="GO:0033853">
    <property type="term" value="F:aspartate-prephenate aminotransferase activity"/>
    <property type="evidence" value="ECO:0007669"/>
    <property type="project" value="UniProtKB-ARBA"/>
</dbReference>
<evidence type="ECO:0000256" key="14">
    <source>
        <dbReference type="ARBA" id="ARBA00023004"/>
    </source>
</evidence>
<evidence type="ECO:0000313" key="24">
    <source>
        <dbReference type="Proteomes" id="UP000649617"/>
    </source>
</evidence>
<dbReference type="Pfam" id="PF00155">
    <property type="entry name" value="Aminotran_1_2"/>
    <property type="match status" value="1"/>
</dbReference>
<evidence type="ECO:0000256" key="10">
    <source>
        <dbReference type="ARBA" id="ARBA00022723"/>
    </source>
</evidence>
<keyword evidence="12" id="KW-0663">Pyridoxal phosphate</keyword>
<dbReference type="InterPro" id="IPR015424">
    <property type="entry name" value="PyrdxlP-dep_Trfase"/>
</dbReference>
<dbReference type="GO" id="GO:0003700">
    <property type="term" value="F:DNA-binding transcription factor activity"/>
    <property type="evidence" value="ECO:0007669"/>
    <property type="project" value="InterPro"/>
</dbReference>
<dbReference type="PROSITE" id="PS50931">
    <property type="entry name" value="HTH_LYSR"/>
    <property type="match status" value="1"/>
</dbReference>
<dbReference type="FunFam" id="1.10.10.10:FF:000001">
    <property type="entry name" value="LysR family transcriptional regulator"/>
    <property type="match status" value="1"/>
</dbReference>
<dbReference type="Gene3D" id="1.10.10.10">
    <property type="entry name" value="Winged helix-like DNA-binding domain superfamily/Winged helix DNA-binding domain"/>
    <property type="match status" value="1"/>
</dbReference>
<dbReference type="GO" id="GO:0005506">
    <property type="term" value="F:iron ion binding"/>
    <property type="evidence" value="ECO:0007669"/>
    <property type="project" value="InterPro"/>
</dbReference>
<keyword evidence="6" id="KW-0813">Transport</keyword>
<dbReference type="EMBL" id="CAJNIZ010011113">
    <property type="protein sequence ID" value="CAE7314615.1"/>
    <property type="molecule type" value="Genomic_DNA"/>
</dbReference>
<keyword evidence="10 18" id="KW-0479">Metal-binding</keyword>
<organism evidence="23 24">
    <name type="scientific">Symbiodinium pilosum</name>
    <name type="common">Dinoflagellate</name>
    <dbReference type="NCBI Taxonomy" id="2952"/>
    <lineage>
        <taxon>Eukaryota</taxon>
        <taxon>Sar</taxon>
        <taxon>Alveolata</taxon>
        <taxon>Dinophyceae</taxon>
        <taxon>Suessiales</taxon>
        <taxon>Symbiodiniaceae</taxon>
        <taxon>Symbiodinium</taxon>
    </lineage>
</organism>
<dbReference type="InterPro" id="IPR000847">
    <property type="entry name" value="LysR_HTH_N"/>
</dbReference>
<dbReference type="PROSITE" id="PS51934">
    <property type="entry name" value="LRAT"/>
    <property type="match status" value="1"/>
</dbReference>
<evidence type="ECO:0000256" key="13">
    <source>
        <dbReference type="ARBA" id="ARBA00022982"/>
    </source>
</evidence>
<dbReference type="GO" id="GO:0003677">
    <property type="term" value="F:DNA binding"/>
    <property type="evidence" value="ECO:0007669"/>
    <property type="project" value="UniProtKB-KW"/>
</dbReference>
<evidence type="ECO:0000313" key="23">
    <source>
        <dbReference type="EMBL" id="CAE7314615.1"/>
    </source>
</evidence>
<accession>A0A812P2C5</accession>
<comment type="function">
    <text evidence="2">Trans-acting transcriptional regulator of RuBisCO genes (rbcL and rbcS) expression.</text>
</comment>
<dbReference type="InterPro" id="IPR051326">
    <property type="entry name" value="Kynurenine-oxoglutarate_AT"/>
</dbReference>
<feature type="domain" description="Cytochrome c" evidence="21">
    <location>
        <begin position="701"/>
        <end position="782"/>
    </location>
</feature>
<dbReference type="InterPro" id="IPR009056">
    <property type="entry name" value="Cyt_c-like_dom"/>
</dbReference>
<evidence type="ECO:0000259" key="19">
    <source>
        <dbReference type="PROSITE" id="PS50263"/>
    </source>
</evidence>
<gene>
    <name evidence="23" type="primary">ybdL</name>
    <name evidence="23" type="ORF">SPIL2461_LOCUS7216</name>
</gene>
<evidence type="ECO:0000256" key="16">
    <source>
        <dbReference type="ARBA" id="ARBA00023125"/>
    </source>
</evidence>
<keyword evidence="11" id="KW-0378">Hydrolase</keyword>
<feature type="domain" description="HTH lysR-type" evidence="20">
    <location>
        <begin position="927"/>
        <end position="971"/>
    </location>
</feature>
<dbReference type="Pfam" id="PF03466">
    <property type="entry name" value="LysR_substrate"/>
    <property type="match status" value="1"/>
</dbReference>
<dbReference type="Pfam" id="PF13442">
    <property type="entry name" value="Cytochrome_CBB3"/>
    <property type="match status" value="1"/>
</dbReference>
<evidence type="ECO:0000256" key="4">
    <source>
        <dbReference type="ARBA" id="ARBA00009437"/>
    </source>
</evidence>
<keyword evidence="9" id="KW-0808">Transferase</keyword>
<dbReference type="Gene3D" id="3.40.640.10">
    <property type="entry name" value="Type I PLP-dependent aspartate aminotransferase-like (Major domain)"/>
    <property type="match status" value="1"/>
</dbReference>
<evidence type="ECO:0000259" key="20">
    <source>
        <dbReference type="PROSITE" id="PS50931"/>
    </source>
</evidence>
<evidence type="ECO:0000256" key="1">
    <source>
        <dbReference type="ARBA" id="ARBA00001933"/>
    </source>
</evidence>
<reference evidence="23" key="1">
    <citation type="submission" date="2021-02" db="EMBL/GenBank/DDBJ databases">
        <authorList>
            <person name="Dougan E. K."/>
            <person name="Rhodes N."/>
            <person name="Thang M."/>
            <person name="Chan C."/>
        </authorList>
    </citation>
    <scope>NUCLEOTIDE SEQUENCE</scope>
</reference>
<dbReference type="Gene3D" id="3.90.1720.10">
    <property type="entry name" value="endopeptidase domain like (from Nostoc punctiforme)"/>
    <property type="match status" value="1"/>
</dbReference>
<feature type="domain" description="LRAT" evidence="22">
    <location>
        <begin position="798"/>
        <end position="891"/>
    </location>
</feature>
<dbReference type="InterPro" id="IPR015422">
    <property type="entry name" value="PyrdxlP-dep_Trfase_small"/>
</dbReference>
<evidence type="ECO:0000256" key="7">
    <source>
        <dbReference type="ARBA" id="ARBA00022576"/>
    </source>
</evidence>
<keyword evidence="8 18" id="KW-0349">Heme</keyword>
<sequence>MQQLARQRLTVNTGERSLGERVFRVGALVKNAGAFLTSVHQACISQLFQMVAEGGLRFVEDAAEFQHRKRAHNINRGDVGGTTIFSVMSGLAVQHNALNLSQGFPDFDGPAPLLERVQYYLTHGFNQYPPMTGVDSLRYAVRDKVADLYGAQVDGDTEVTISAGATEALFCAIAAVVRAGDEVIVFDPAYDSYAPVVALQGGKTIHIPLSAPDFKIDWNQVAAKLSDRTRLIIVNTPHNPTGAVCGEADIAALRTLAEHHDFYILADEVYEHIVFDGQAHLSMCRYPDLYERSFVVSSFGKTYHVTGWKVGYCVAPPDLSAEFRRIHQFVNFTVNTPVQLGLADFLHAHPEHHLQLPDFYQRKRDYFLTQLQGSKFTWQASAGTYFQLIDYGALSAELDVDLAKSWTEQLKLASIPISVFYQDQNCAPKSLLRFCFAKDTETCWHDCAANLTVFTELLQQVLDESDLVLLPEMFSTGFTMASTEVAQTMQGDAVAWLHDSAVALQKHICASVVIKDAGQYFNRFICASPTGKLFTYDKRHLFRMADEHEHYSAGQNRLVFEVNGWRVLASVCYDLRFPVWLRNSNDYDLMVCVANWPAARQSAWNTLLRARSIENQAFVAGVNRVGTDGNGVVYAGGSGIYAPDGEILAEQMEHADIITRTLMNFGLGLIAMACGQADGPPASTGDAATTLAAVEETATAQPVHPGEKTYQNYCFSCHTPGLSGAPKTGDAQAWAPRIAKGADLLLATTIEGIPPAMPPRGMCFDCSDEDLAAAIDYMVEKSNLSGDENMAYARPGDIVSRRKGLVMHRGVALGDGRVLHNTPFRGEHVCSEREFRAGRRMYISSPGATERHRMLSRVHTHLDSGRGYNLLTNNCEHTVTRATSGDARSPQLHSWVLGGGFAAATFALTRHPMAAAAAYAVGRKLTEHKHFGRAAEACFVSQPTLSTQLKKLEETLDVTLIERTNRQVMLSPAGEQIVQQAQKILREVNTLTSMAEQYRDPLGGDFRLGIIPTIAPYLLPKILSPMRRAFPNLRLQLTEGQTSQITRMLKQGDLDAVILALPLLDDAITELALYNEPFLFAASKDHAKAKKTSVTLADLEDEEVLLLEDGHCLRDQALDVYGRVQRGHHPDAEARRY</sequence>
<evidence type="ECO:0000256" key="18">
    <source>
        <dbReference type="PROSITE-ProRule" id="PRU00433"/>
    </source>
</evidence>
<dbReference type="InterPro" id="IPR007053">
    <property type="entry name" value="LRAT_dom"/>
</dbReference>
<dbReference type="SUPFAM" id="SSF53850">
    <property type="entry name" value="Periplasmic binding protein-like II"/>
    <property type="match status" value="1"/>
</dbReference>
<protein>
    <recommendedName>
        <fullName evidence="5">Probable RuBisCO transcriptional regulator</fullName>
    </recommendedName>
</protein>
<keyword evidence="24" id="KW-1185">Reference proteome</keyword>
<comment type="similarity">
    <text evidence="4">Belongs to the LysR transcriptional regulatory family.</text>
</comment>
<dbReference type="GO" id="GO:0030170">
    <property type="term" value="F:pyridoxal phosphate binding"/>
    <property type="evidence" value="ECO:0007669"/>
    <property type="project" value="InterPro"/>
</dbReference>
<dbReference type="OrthoDB" id="2414662at2759"/>
<evidence type="ECO:0000256" key="8">
    <source>
        <dbReference type="ARBA" id="ARBA00022617"/>
    </source>
</evidence>
<dbReference type="PROSITE" id="PS50263">
    <property type="entry name" value="CN_HYDROLASE"/>
    <property type="match status" value="1"/>
</dbReference>
<dbReference type="SUPFAM" id="SSF56317">
    <property type="entry name" value="Carbon-nitrogen hydrolase"/>
    <property type="match status" value="1"/>
</dbReference>
<dbReference type="InterPro" id="IPR036390">
    <property type="entry name" value="WH_DNA-bd_sf"/>
</dbReference>
<dbReference type="PROSITE" id="PS51007">
    <property type="entry name" value="CYTC"/>
    <property type="match status" value="1"/>
</dbReference>
<dbReference type="Gene3D" id="3.40.190.10">
    <property type="entry name" value="Periplasmic binding protein-like II"/>
    <property type="match status" value="2"/>
</dbReference>
<dbReference type="PRINTS" id="PR00039">
    <property type="entry name" value="HTHLYSR"/>
</dbReference>
<dbReference type="NCBIfam" id="NF007757">
    <property type="entry name" value="PRK10438.1"/>
    <property type="match status" value="1"/>
</dbReference>
<dbReference type="InterPro" id="IPR004839">
    <property type="entry name" value="Aminotransferase_I/II_large"/>
</dbReference>
<dbReference type="InterPro" id="IPR001110">
    <property type="entry name" value="UPF0012_CS"/>
</dbReference>
<keyword evidence="14 18" id="KW-0408">Iron</keyword>
<dbReference type="InterPro" id="IPR005119">
    <property type="entry name" value="LysR_subst-bd"/>
</dbReference>
<dbReference type="GO" id="GO:0033854">
    <property type="term" value="F:glutamate-prephenate aminotransferase activity"/>
    <property type="evidence" value="ECO:0007669"/>
    <property type="project" value="UniProtKB-ARBA"/>
</dbReference>
<dbReference type="SUPFAM" id="SSF53383">
    <property type="entry name" value="PLP-dependent transferases"/>
    <property type="match status" value="1"/>
</dbReference>
<dbReference type="GO" id="GO:0005737">
    <property type="term" value="C:cytoplasm"/>
    <property type="evidence" value="ECO:0007669"/>
    <property type="project" value="TreeGrafter"/>
</dbReference>
<keyword evidence="17" id="KW-0804">Transcription</keyword>
<evidence type="ECO:0000256" key="2">
    <source>
        <dbReference type="ARBA" id="ARBA00003782"/>
    </source>
</evidence>
<comment type="cofactor">
    <cofactor evidence="1">
        <name>pyridoxal 5'-phosphate</name>
        <dbReference type="ChEBI" id="CHEBI:597326"/>
    </cofactor>
</comment>
<keyword evidence="15" id="KW-0805">Transcription regulation</keyword>
<dbReference type="Pfam" id="PF00795">
    <property type="entry name" value="CN_hydrolase"/>
    <property type="match status" value="1"/>
</dbReference>
<evidence type="ECO:0000256" key="15">
    <source>
        <dbReference type="ARBA" id="ARBA00023015"/>
    </source>
</evidence>
<dbReference type="InterPro" id="IPR015421">
    <property type="entry name" value="PyrdxlP-dep_Trfase_major"/>
</dbReference>
<dbReference type="GO" id="GO:0009055">
    <property type="term" value="F:electron transfer activity"/>
    <property type="evidence" value="ECO:0007669"/>
    <property type="project" value="InterPro"/>
</dbReference>
<dbReference type="GO" id="GO:0020037">
    <property type="term" value="F:heme binding"/>
    <property type="evidence" value="ECO:0007669"/>
    <property type="project" value="InterPro"/>
</dbReference>
<dbReference type="PANTHER" id="PTHR43807">
    <property type="entry name" value="FI04487P"/>
    <property type="match status" value="1"/>
</dbReference>
<dbReference type="InterPro" id="IPR036909">
    <property type="entry name" value="Cyt_c-like_dom_sf"/>
</dbReference>
<dbReference type="CDD" id="cd00609">
    <property type="entry name" value="AAT_like"/>
    <property type="match status" value="1"/>
</dbReference>
<feature type="domain" description="CN hydrolase" evidence="19">
    <location>
        <begin position="434"/>
        <end position="664"/>
    </location>
</feature>
<dbReference type="AlphaFoldDB" id="A0A812P2C5"/>
<evidence type="ECO:0000259" key="21">
    <source>
        <dbReference type="PROSITE" id="PS51007"/>
    </source>
</evidence>
<evidence type="ECO:0000259" key="22">
    <source>
        <dbReference type="PROSITE" id="PS51934"/>
    </source>
</evidence>
<comment type="similarity">
    <text evidence="3">Belongs to the class-I pyridoxal-phosphate-dependent aminotransferase family.</text>
</comment>
<dbReference type="PROSITE" id="PS01227">
    <property type="entry name" value="UPF0012"/>
    <property type="match status" value="1"/>
</dbReference>
<dbReference type="FunFam" id="3.60.110.10:FF:000004">
    <property type="entry name" value="Carbon-nitrogen hydrolase"/>
    <property type="match status" value="1"/>
</dbReference>
<dbReference type="InterPro" id="IPR002323">
    <property type="entry name" value="Cyt_CIE"/>
</dbReference>
<evidence type="ECO:0000256" key="5">
    <source>
        <dbReference type="ARBA" id="ARBA00018907"/>
    </source>
</evidence>
<dbReference type="FunFam" id="3.40.640.10:FF:000033">
    <property type="entry name" value="Aspartate aminotransferase"/>
    <property type="match status" value="1"/>
</dbReference>
<evidence type="ECO:0000256" key="17">
    <source>
        <dbReference type="ARBA" id="ARBA00023163"/>
    </source>
</evidence>
<evidence type="ECO:0000256" key="12">
    <source>
        <dbReference type="ARBA" id="ARBA00022898"/>
    </source>
</evidence>
<keyword evidence="13" id="KW-0249">Electron transport</keyword>
<evidence type="ECO:0000256" key="11">
    <source>
        <dbReference type="ARBA" id="ARBA00022801"/>
    </source>
</evidence>
<evidence type="ECO:0000256" key="3">
    <source>
        <dbReference type="ARBA" id="ARBA00007441"/>
    </source>
</evidence>
<keyword evidence="7" id="KW-0032">Aminotransferase</keyword>
<dbReference type="Pfam" id="PF00126">
    <property type="entry name" value="HTH_1"/>
    <property type="match status" value="1"/>
</dbReference>
<dbReference type="InterPro" id="IPR036526">
    <property type="entry name" value="C-N_Hydrolase_sf"/>
</dbReference>
<evidence type="ECO:0000256" key="6">
    <source>
        <dbReference type="ARBA" id="ARBA00022448"/>
    </source>
</evidence>